<evidence type="ECO:0000256" key="4">
    <source>
        <dbReference type="ARBA" id="ARBA00022989"/>
    </source>
</evidence>
<dbReference type="Proteomes" id="UP000282971">
    <property type="component" value="Unassembled WGS sequence"/>
</dbReference>
<accession>A0A437M960</accession>
<feature type="transmembrane region" description="Helical" evidence="6">
    <location>
        <begin position="184"/>
        <end position="202"/>
    </location>
</feature>
<organism evidence="8 9">
    <name type="scientific">Sphingomonas crocodyli</name>
    <dbReference type="NCBI Taxonomy" id="1979270"/>
    <lineage>
        <taxon>Bacteria</taxon>
        <taxon>Pseudomonadati</taxon>
        <taxon>Pseudomonadota</taxon>
        <taxon>Alphaproteobacteria</taxon>
        <taxon>Sphingomonadales</taxon>
        <taxon>Sphingomonadaceae</taxon>
        <taxon>Sphingomonas</taxon>
    </lineage>
</organism>
<dbReference type="RefSeq" id="WP_164857186.1">
    <property type="nucleotide sequence ID" value="NZ_SACN01000001.1"/>
</dbReference>
<keyword evidence="3 6" id="KW-0812">Transmembrane</keyword>
<keyword evidence="4 6" id="KW-1133">Transmembrane helix</keyword>
<evidence type="ECO:0000313" key="8">
    <source>
        <dbReference type="EMBL" id="RVT94232.1"/>
    </source>
</evidence>
<evidence type="ECO:0000256" key="1">
    <source>
        <dbReference type="ARBA" id="ARBA00004141"/>
    </source>
</evidence>
<evidence type="ECO:0000259" key="7">
    <source>
        <dbReference type="Pfam" id="PF01545"/>
    </source>
</evidence>
<name>A0A437M960_9SPHN</name>
<evidence type="ECO:0000256" key="6">
    <source>
        <dbReference type="SAM" id="Phobius"/>
    </source>
</evidence>
<feature type="transmembrane region" description="Helical" evidence="6">
    <location>
        <begin position="148"/>
        <end position="172"/>
    </location>
</feature>
<proteinExistence type="predicted"/>
<dbReference type="NCBIfam" id="TIGR01297">
    <property type="entry name" value="CDF"/>
    <property type="match status" value="1"/>
</dbReference>
<dbReference type="EMBL" id="SACN01000001">
    <property type="protein sequence ID" value="RVT94232.1"/>
    <property type="molecule type" value="Genomic_DNA"/>
</dbReference>
<keyword evidence="2" id="KW-0813">Transport</keyword>
<feature type="domain" description="Cation efflux protein transmembrane" evidence="7">
    <location>
        <begin position="6"/>
        <end position="209"/>
    </location>
</feature>
<keyword evidence="9" id="KW-1185">Reference proteome</keyword>
<dbReference type="AlphaFoldDB" id="A0A437M960"/>
<feature type="transmembrane region" description="Helical" evidence="6">
    <location>
        <begin position="105"/>
        <end position="127"/>
    </location>
</feature>
<evidence type="ECO:0000256" key="5">
    <source>
        <dbReference type="ARBA" id="ARBA00023136"/>
    </source>
</evidence>
<evidence type="ECO:0000256" key="3">
    <source>
        <dbReference type="ARBA" id="ARBA00022692"/>
    </source>
</evidence>
<dbReference type="InterPro" id="IPR027469">
    <property type="entry name" value="Cation_efflux_TMD_sf"/>
</dbReference>
<comment type="subcellular location">
    <subcellularLocation>
        <location evidence="1">Membrane</location>
        <topology evidence="1">Multi-pass membrane protein</topology>
    </subcellularLocation>
</comment>
<dbReference type="Pfam" id="PF01545">
    <property type="entry name" value="Cation_efflux"/>
    <property type="match status" value="1"/>
</dbReference>
<evidence type="ECO:0000256" key="2">
    <source>
        <dbReference type="ARBA" id="ARBA00022448"/>
    </source>
</evidence>
<dbReference type="PANTHER" id="PTHR13414:SF9">
    <property type="entry name" value="PROTON-COUPLED ZINC ANTIPORTER SLC30A9, MITOCHONDRIAL"/>
    <property type="match status" value="1"/>
</dbReference>
<dbReference type="PANTHER" id="PTHR13414">
    <property type="entry name" value="HUEL-CATION TRANSPORTER"/>
    <property type="match status" value="1"/>
</dbReference>
<dbReference type="InterPro" id="IPR002524">
    <property type="entry name" value="Cation_efflux"/>
</dbReference>
<protein>
    <submittedName>
        <fullName evidence="8">Cation diffusion facilitator family transporter</fullName>
    </submittedName>
</protein>
<dbReference type="SUPFAM" id="SSF161111">
    <property type="entry name" value="Cation efflux protein transmembrane domain-like"/>
    <property type="match status" value="1"/>
</dbReference>
<keyword evidence="5 6" id="KW-0472">Membrane</keyword>
<evidence type="ECO:0000313" key="9">
    <source>
        <dbReference type="Proteomes" id="UP000282971"/>
    </source>
</evidence>
<feature type="transmembrane region" description="Helical" evidence="6">
    <location>
        <begin position="64"/>
        <end position="85"/>
    </location>
</feature>
<comment type="caution">
    <text evidence="8">The sequence shown here is derived from an EMBL/GenBank/DDBJ whole genome shotgun (WGS) entry which is preliminary data.</text>
</comment>
<dbReference type="Gene3D" id="1.20.1510.10">
    <property type="entry name" value="Cation efflux protein transmembrane domain"/>
    <property type="match status" value="1"/>
</dbReference>
<sequence length="305" mass="32648">MVLLGMGTDLAIALLKFTAASATASASMFAEGMHSVMDLATEAILLYGLYAARRPANVEHQLGFGREIFFWNFIAALVLLALGAGVTLHNALRQVIHPRPLEDGWINYAVLATSFAVEAVITCYAIRSSRLMRLRHGIRRYLMEVRDVTSLTVLATSLAGLLGLAIATIGTVSGAAFHRPVLDGLASILIAVLMGLTALLLAGQSKSLLIGAAATEDTVADIKRAATGLEEVRSINGCLTVHLAAEQLLVGLSVSFSPGLDTAEVEAAVIKLEQAVKSCRPDVRFLFVRPESVETADRRRRLRGW</sequence>
<dbReference type="GO" id="GO:0016020">
    <property type="term" value="C:membrane"/>
    <property type="evidence" value="ECO:0007669"/>
    <property type="project" value="UniProtKB-SubCell"/>
</dbReference>
<dbReference type="GO" id="GO:0006829">
    <property type="term" value="P:zinc ion transport"/>
    <property type="evidence" value="ECO:0007669"/>
    <property type="project" value="InterPro"/>
</dbReference>
<dbReference type="GO" id="GO:0008324">
    <property type="term" value="F:monoatomic cation transmembrane transporter activity"/>
    <property type="evidence" value="ECO:0007669"/>
    <property type="project" value="InterPro"/>
</dbReference>
<dbReference type="InterPro" id="IPR040177">
    <property type="entry name" value="SLC30A9"/>
</dbReference>
<dbReference type="InterPro" id="IPR058533">
    <property type="entry name" value="Cation_efflux_TM"/>
</dbReference>
<gene>
    <name evidence="8" type="ORF">EOD43_10375</name>
</gene>
<reference evidence="8 9" key="1">
    <citation type="submission" date="2019-01" db="EMBL/GenBank/DDBJ databases">
        <authorList>
            <person name="Chen W.-M."/>
        </authorList>
    </citation>
    <scope>NUCLEOTIDE SEQUENCE [LARGE SCALE GENOMIC DNA]</scope>
    <source>
        <strain evidence="8 9">CCP-7</strain>
    </source>
</reference>